<evidence type="ECO:0000313" key="2">
    <source>
        <dbReference type="Proteomes" id="UP001314170"/>
    </source>
</evidence>
<comment type="caution">
    <text evidence="1">The sequence shown here is derived from an EMBL/GenBank/DDBJ whole genome shotgun (WGS) entry which is preliminary data.</text>
</comment>
<organism evidence="1 2">
    <name type="scientific">Dovyalis caffra</name>
    <dbReference type="NCBI Taxonomy" id="77055"/>
    <lineage>
        <taxon>Eukaryota</taxon>
        <taxon>Viridiplantae</taxon>
        <taxon>Streptophyta</taxon>
        <taxon>Embryophyta</taxon>
        <taxon>Tracheophyta</taxon>
        <taxon>Spermatophyta</taxon>
        <taxon>Magnoliopsida</taxon>
        <taxon>eudicotyledons</taxon>
        <taxon>Gunneridae</taxon>
        <taxon>Pentapetalae</taxon>
        <taxon>rosids</taxon>
        <taxon>fabids</taxon>
        <taxon>Malpighiales</taxon>
        <taxon>Salicaceae</taxon>
        <taxon>Flacourtieae</taxon>
        <taxon>Dovyalis</taxon>
    </lineage>
</organism>
<evidence type="ECO:0000313" key="1">
    <source>
        <dbReference type="EMBL" id="CAK7356577.1"/>
    </source>
</evidence>
<gene>
    <name evidence="1" type="ORF">DCAF_LOCUS26850</name>
</gene>
<dbReference type="Proteomes" id="UP001314170">
    <property type="component" value="Unassembled WGS sequence"/>
</dbReference>
<dbReference type="EMBL" id="CAWUPB010001197">
    <property type="protein sequence ID" value="CAK7356577.1"/>
    <property type="molecule type" value="Genomic_DNA"/>
</dbReference>
<reference evidence="1 2" key="1">
    <citation type="submission" date="2024-01" db="EMBL/GenBank/DDBJ databases">
        <authorList>
            <person name="Waweru B."/>
        </authorList>
    </citation>
    <scope>NUCLEOTIDE SEQUENCE [LARGE SCALE GENOMIC DNA]</scope>
</reference>
<dbReference type="AlphaFoldDB" id="A0AAV1SU73"/>
<keyword evidence="2" id="KW-1185">Reference proteome</keyword>
<protein>
    <submittedName>
        <fullName evidence="1">Uncharacterized protein</fullName>
    </submittedName>
</protein>
<sequence>MERKRKEGEFSQGVTEKEKAEYYLLRKGKEKVGRGHAWVGFPRKRIESAPLLFAVVGSSLQFAPLLPFTLLQENGRQISYGYVETGTADHANTSTSRGVTRANVVGTRGPEVILEVLVGAVAHPLGSPGRMFAQVTGTALPATVGPTTLLAAQVASNVECTRKLTQPGALILTLPALEGLVGVLLEVAIDLDGNPGIGFALGGDATNITLQAEWSALSAMPQETLATELHTRYNFSISGLPAGSVSF</sequence>
<proteinExistence type="predicted"/>
<name>A0AAV1SU73_9ROSI</name>
<accession>A0AAV1SU73</accession>